<name>A0AAV5SC18_9BILA</name>
<reference evidence="2" key="1">
    <citation type="submission" date="2023-10" db="EMBL/GenBank/DDBJ databases">
        <title>Genome assembly of Pristionchus species.</title>
        <authorList>
            <person name="Yoshida K."/>
            <person name="Sommer R.J."/>
        </authorList>
    </citation>
    <scope>NUCLEOTIDE SEQUENCE</scope>
    <source>
        <strain evidence="2">RS0144</strain>
    </source>
</reference>
<comment type="caution">
    <text evidence="2">The sequence shown here is derived from an EMBL/GenBank/DDBJ whole genome shotgun (WGS) entry which is preliminary data.</text>
</comment>
<gene>
    <name evidence="2" type="ORF">PENTCL1PPCAC_2595</name>
</gene>
<keyword evidence="1" id="KW-0732">Signal</keyword>
<organism evidence="2 3">
    <name type="scientific">Pristionchus entomophagus</name>
    <dbReference type="NCBI Taxonomy" id="358040"/>
    <lineage>
        <taxon>Eukaryota</taxon>
        <taxon>Metazoa</taxon>
        <taxon>Ecdysozoa</taxon>
        <taxon>Nematoda</taxon>
        <taxon>Chromadorea</taxon>
        <taxon>Rhabditida</taxon>
        <taxon>Rhabditina</taxon>
        <taxon>Diplogasteromorpha</taxon>
        <taxon>Diplogasteroidea</taxon>
        <taxon>Neodiplogasteridae</taxon>
        <taxon>Pristionchus</taxon>
    </lineage>
</organism>
<protein>
    <recommendedName>
        <fullName evidence="4">CC domain-containing protein</fullName>
    </recommendedName>
</protein>
<evidence type="ECO:0000313" key="2">
    <source>
        <dbReference type="EMBL" id="GMS80420.1"/>
    </source>
</evidence>
<evidence type="ECO:0008006" key="4">
    <source>
        <dbReference type="Google" id="ProtNLM"/>
    </source>
</evidence>
<sequence>MKFILLLLLPLFASAVLTKDELKGAVGVCIKGACPSGFSCKENVCISSISSSTCAKPVGGRSRTRWNIDYLLSACISGRCPPGSSRQNGQCCKRDISLSACMMGQCPPNYTCKGEKCYPQ</sequence>
<proteinExistence type="predicted"/>
<dbReference type="Proteomes" id="UP001432027">
    <property type="component" value="Unassembled WGS sequence"/>
</dbReference>
<feature type="signal peptide" evidence="1">
    <location>
        <begin position="1"/>
        <end position="18"/>
    </location>
</feature>
<feature type="chain" id="PRO_5043360795" description="CC domain-containing protein" evidence="1">
    <location>
        <begin position="19"/>
        <end position="120"/>
    </location>
</feature>
<keyword evidence="3" id="KW-1185">Reference proteome</keyword>
<dbReference type="EMBL" id="BTSX01000001">
    <property type="protein sequence ID" value="GMS80420.1"/>
    <property type="molecule type" value="Genomic_DNA"/>
</dbReference>
<dbReference type="AlphaFoldDB" id="A0AAV5SC18"/>
<accession>A0AAV5SC18</accession>
<evidence type="ECO:0000313" key="3">
    <source>
        <dbReference type="Proteomes" id="UP001432027"/>
    </source>
</evidence>
<evidence type="ECO:0000256" key="1">
    <source>
        <dbReference type="SAM" id="SignalP"/>
    </source>
</evidence>